<dbReference type="Proteomes" id="UP000318416">
    <property type="component" value="Unassembled WGS sequence"/>
</dbReference>
<name>A0A561ENA7_9ACTN</name>
<reference evidence="1 2" key="1">
    <citation type="submission" date="2019-06" db="EMBL/GenBank/DDBJ databases">
        <title>Sequencing the genomes of 1000 actinobacteria strains.</title>
        <authorList>
            <person name="Klenk H.-P."/>
        </authorList>
    </citation>
    <scope>NUCLEOTIDE SEQUENCE [LARGE SCALE GENOMIC DNA]</scope>
    <source>
        <strain evidence="1 2">DSM 41649</strain>
    </source>
</reference>
<evidence type="ECO:0000313" key="2">
    <source>
        <dbReference type="Proteomes" id="UP000318416"/>
    </source>
</evidence>
<dbReference type="AlphaFoldDB" id="A0A561ENA7"/>
<dbReference type="EMBL" id="VIVR01000001">
    <property type="protein sequence ID" value="TWE17095.1"/>
    <property type="molecule type" value="Genomic_DNA"/>
</dbReference>
<evidence type="ECO:0000313" key="1">
    <source>
        <dbReference type="EMBL" id="TWE17095.1"/>
    </source>
</evidence>
<sequence length="75" mass="8594">MAYDYERIANEFAGPNAQDMVRAVAENLHYNESMHMHEQIEATEPCSYCWLRAGRSVRVMRQFESQPTPASSPSV</sequence>
<accession>A0A561ENA7</accession>
<gene>
    <name evidence="1" type="ORF">FB465_2100</name>
</gene>
<dbReference type="OrthoDB" id="9835182at2"/>
<proteinExistence type="predicted"/>
<comment type="caution">
    <text evidence="1">The sequence shown here is derived from an EMBL/GenBank/DDBJ whole genome shotgun (WGS) entry which is preliminary data.</text>
</comment>
<protein>
    <submittedName>
        <fullName evidence="1">Uncharacterized protein</fullName>
    </submittedName>
</protein>
<keyword evidence="2" id="KW-1185">Reference proteome</keyword>
<dbReference type="RefSeq" id="WP_145789657.1">
    <property type="nucleotide sequence ID" value="NZ_BAAABR010000089.1"/>
</dbReference>
<organism evidence="1 2">
    <name type="scientific">Kitasatospora atroaurantiaca</name>
    <dbReference type="NCBI Taxonomy" id="285545"/>
    <lineage>
        <taxon>Bacteria</taxon>
        <taxon>Bacillati</taxon>
        <taxon>Actinomycetota</taxon>
        <taxon>Actinomycetes</taxon>
        <taxon>Kitasatosporales</taxon>
        <taxon>Streptomycetaceae</taxon>
        <taxon>Kitasatospora</taxon>
    </lineage>
</organism>